<proteinExistence type="predicted"/>
<keyword evidence="2" id="KW-1185">Reference proteome</keyword>
<dbReference type="Pfam" id="PF05258">
    <property type="entry name" value="DciA"/>
    <property type="match status" value="1"/>
</dbReference>
<dbReference type="eggNOG" id="COG5389">
    <property type="taxonomic scope" value="Bacteria"/>
</dbReference>
<evidence type="ECO:0000313" key="2">
    <source>
        <dbReference type="Proteomes" id="UP000008207"/>
    </source>
</evidence>
<evidence type="ECO:0000313" key="1">
    <source>
        <dbReference type="EMBL" id="ACL62383.1"/>
    </source>
</evidence>
<dbReference type="HOGENOM" id="CLU_104595_1_0_5"/>
<dbReference type="KEGG" id="mno:Mnod_7653"/>
<dbReference type="PIRSF" id="PIRSF032064">
    <property type="entry name" value="UCP032064"/>
    <property type="match status" value="1"/>
</dbReference>
<gene>
    <name evidence="1" type="ordered locus">Mnod_7653</name>
</gene>
<dbReference type="OrthoDB" id="7160947at2"/>
<dbReference type="AlphaFoldDB" id="B8IQT8"/>
<dbReference type="EMBL" id="CP001349">
    <property type="protein sequence ID" value="ACL62383.1"/>
    <property type="molecule type" value="Genomic_DNA"/>
</dbReference>
<evidence type="ECO:0008006" key="3">
    <source>
        <dbReference type="Google" id="ProtNLM"/>
    </source>
</evidence>
<reference evidence="1 2" key="1">
    <citation type="submission" date="2009-01" db="EMBL/GenBank/DDBJ databases">
        <title>Complete sequence of chromosome of Methylobacterium nodulans ORS 2060.</title>
        <authorList>
            <consortium name="US DOE Joint Genome Institute"/>
            <person name="Lucas S."/>
            <person name="Copeland A."/>
            <person name="Lapidus A."/>
            <person name="Glavina del Rio T."/>
            <person name="Dalin E."/>
            <person name="Tice H."/>
            <person name="Bruce D."/>
            <person name="Goodwin L."/>
            <person name="Pitluck S."/>
            <person name="Sims D."/>
            <person name="Brettin T."/>
            <person name="Detter J.C."/>
            <person name="Han C."/>
            <person name="Larimer F."/>
            <person name="Land M."/>
            <person name="Hauser L."/>
            <person name="Kyrpides N."/>
            <person name="Ivanova N."/>
            <person name="Marx C.J."/>
            <person name="Richardson P."/>
        </authorList>
    </citation>
    <scope>NUCLEOTIDE SEQUENCE [LARGE SCALE GENOMIC DNA]</scope>
    <source>
        <strain evidence="2">LMG 21967 / CNCM I-2342 / ORS 2060</strain>
    </source>
</reference>
<dbReference type="InterPro" id="IPR010593">
    <property type="entry name" value="DUF1159"/>
</dbReference>
<dbReference type="RefSeq" id="WP_015933936.1">
    <property type="nucleotide sequence ID" value="NC_011894.1"/>
</dbReference>
<dbReference type="InterPro" id="IPR007922">
    <property type="entry name" value="DciA-like"/>
</dbReference>
<sequence>MARPKPLSELIERSLGPVFAAQGFASTDILASWPEIVGERLAGFCQPEKFEWPRRRAGRGPEARPAPGTLVVRVEGAFALELQHLAPLVIERINRHYGWACVGRLSLRQDRVGRGAKRAPPKPVLDPARRGEVASAVAGIGEEGLRDALDRLGVAVMTTARG</sequence>
<dbReference type="STRING" id="460265.Mnod_7653"/>
<organism evidence="1 2">
    <name type="scientific">Methylobacterium nodulans (strain LMG 21967 / CNCM I-2342 / ORS 2060)</name>
    <dbReference type="NCBI Taxonomy" id="460265"/>
    <lineage>
        <taxon>Bacteria</taxon>
        <taxon>Pseudomonadati</taxon>
        <taxon>Pseudomonadota</taxon>
        <taxon>Alphaproteobacteria</taxon>
        <taxon>Hyphomicrobiales</taxon>
        <taxon>Methylobacteriaceae</taxon>
        <taxon>Methylobacterium</taxon>
    </lineage>
</organism>
<dbReference type="Proteomes" id="UP000008207">
    <property type="component" value="Chromosome"/>
</dbReference>
<protein>
    <recommendedName>
        <fullName evidence="3">DUF721 domain-containing protein</fullName>
    </recommendedName>
</protein>
<name>B8IQT8_METNO</name>
<accession>B8IQT8</accession>